<dbReference type="Pfam" id="PF03413">
    <property type="entry name" value="PepSY"/>
    <property type="match status" value="1"/>
</dbReference>
<feature type="domain" description="PepSY" evidence="3">
    <location>
        <begin position="95"/>
        <end position="152"/>
    </location>
</feature>
<sequence length="153" mass="16039">MHIARVIVFALVLAAAPAAAQDRPMVAPPGQGASGPSEQRDRTPDEPRAARDPAPERDEGLERARAAARAADPSGGRDCLSAREARGAIAAKRAVSLAQALRTARGAWDGDVIDYKLCTFNGALAYELTLLNDGGRVARVRIEAASGKLMGVR</sequence>
<gene>
    <name evidence="4" type="ORF">DI565_06115</name>
</gene>
<reference evidence="4 5" key="1">
    <citation type="submission" date="2017-08" db="EMBL/GenBank/DDBJ databases">
        <title>Infants hospitalized years apart are colonized by the same room-sourced microbial strains.</title>
        <authorList>
            <person name="Brooks B."/>
            <person name="Olm M.R."/>
            <person name="Firek B.A."/>
            <person name="Baker R."/>
            <person name="Thomas B.C."/>
            <person name="Morowitz M.J."/>
            <person name="Banfield J.F."/>
        </authorList>
    </citation>
    <scope>NUCLEOTIDE SEQUENCE [LARGE SCALE GENOMIC DNA]</scope>
    <source>
        <strain evidence="4">S2_005_003_R2_43</strain>
    </source>
</reference>
<protein>
    <recommendedName>
        <fullName evidence="3">PepSY domain-containing protein</fullName>
    </recommendedName>
</protein>
<keyword evidence="2" id="KW-0732">Signal</keyword>
<evidence type="ECO:0000313" key="4">
    <source>
        <dbReference type="EMBL" id="PZQ16962.1"/>
    </source>
</evidence>
<accession>A0A2W5KJ63</accession>
<dbReference type="Gene3D" id="3.10.450.40">
    <property type="match status" value="1"/>
</dbReference>
<name>A0A2W5KJ63_ANCNO</name>
<feature type="chain" id="PRO_5015958280" description="PepSY domain-containing protein" evidence="2">
    <location>
        <begin position="21"/>
        <end position="153"/>
    </location>
</feature>
<feature type="compositionally biased region" description="Basic and acidic residues" evidence="1">
    <location>
        <begin position="38"/>
        <end position="65"/>
    </location>
</feature>
<feature type="signal peptide" evidence="2">
    <location>
        <begin position="1"/>
        <end position="20"/>
    </location>
</feature>
<proteinExistence type="predicted"/>
<evidence type="ECO:0000313" key="5">
    <source>
        <dbReference type="Proteomes" id="UP000249577"/>
    </source>
</evidence>
<dbReference type="EMBL" id="QFPN01000003">
    <property type="protein sequence ID" value="PZQ16962.1"/>
    <property type="molecule type" value="Genomic_DNA"/>
</dbReference>
<evidence type="ECO:0000256" key="1">
    <source>
        <dbReference type="SAM" id="MobiDB-lite"/>
    </source>
</evidence>
<feature type="region of interest" description="Disordered" evidence="1">
    <location>
        <begin position="20"/>
        <end position="79"/>
    </location>
</feature>
<organism evidence="4 5">
    <name type="scientific">Ancylobacter novellus</name>
    <name type="common">Thiobacillus novellus</name>
    <dbReference type="NCBI Taxonomy" id="921"/>
    <lineage>
        <taxon>Bacteria</taxon>
        <taxon>Pseudomonadati</taxon>
        <taxon>Pseudomonadota</taxon>
        <taxon>Alphaproteobacteria</taxon>
        <taxon>Hyphomicrobiales</taxon>
        <taxon>Xanthobacteraceae</taxon>
        <taxon>Ancylobacter</taxon>
    </lineage>
</organism>
<evidence type="ECO:0000256" key="2">
    <source>
        <dbReference type="SAM" id="SignalP"/>
    </source>
</evidence>
<dbReference type="InterPro" id="IPR025711">
    <property type="entry name" value="PepSY"/>
</dbReference>
<dbReference type="AlphaFoldDB" id="A0A2W5KJ63"/>
<dbReference type="Proteomes" id="UP000249577">
    <property type="component" value="Unassembled WGS sequence"/>
</dbReference>
<comment type="caution">
    <text evidence="4">The sequence shown here is derived from an EMBL/GenBank/DDBJ whole genome shotgun (WGS) entry which is preliminary data.</text>
</comment>
<evidence type="ECO:0000259" key="3">
    <source>
        <dbReference type="Pfam" id="PF03413"/>
    </source>
</evidence>